<protein>
    <submittedName>
        <fullName evidence="1">Uncharacterized protein</fullName>
    </submittedName>
</protein>
<evidence type="ECO:0000313" key="1">
    <source>
        <dbReference type="EMBL" id="KXF75667.1"/>
    </source>
</evidence>
<dbReference type="Proteomes" id="UP000070107">
    <property type="component" value="Unassembled WGS sequence"/>
</dbReference>
<gene>
    <name evidence="1" type="ORF">ATN84_16905</name>
</gene>
<dbReference type="STRING" id="1494590.ATN84_16905"/>
<comment type="caution">
    <text evidence="1">The sequence shown here is derived from an EMBL/GenBank/DDBJ whole genome shotgun (WGS) entry which is preliminary data.</text>
</comment>
<reference evidence="1 2" key="1">
    <citation type="submission" date="2015-11" db="EMBL/GenBank/DDBJ databases">
        <title>Draft genome sequence of Paramesorhizobium deserti A-3-E, a strain highly resistant to diverse beta-lactam antibiotics.</title>
        <authorList>
            <person name="Lv R."/>
            <person name="Yang X."/>
            <person name="Fang N."/>
            <person name="Guo J."/>
            <person name="Luo X."/>
            <person name="Peng F."/>
            <person name="Yang R."/>
            <person name="Cui Y."/>
            <person name="Fang C."/>
            <person name="Song Y."/>
        </authorList>
    </citation>
    <scope>NUCLEOTIDE SEQUENCE [LARGE SCALE GENOMIC DNA]</scope>
    <source>
        <strain evidence="1 2">A-3-E</strain>
    </source>
</reference>
<dbReference type="AlphaFoldDB" id="A0A135HR48"/>
<keyword evidence="2" id="KW-1185">Reference proteome</keyword>
<organism evidence="1 2">
    <name type="scientific">Paramesorhizobium deserti</name>
    <dbReference type="NCBI Taxonomy" id="1494590"/>
    <lineage>
        <taxon>Bacteria</taxon>
        <taxon>Pseudomonadati</taxon>
        <taxon>Pseudomonadota</taxon>
        <taxon>Alphaproteobacteria</taxon>
        <taxon>Hyphomicrobiales</taxon>
        <taxon>Phyllobacteriaceae</taxon>
        <taxon>Paramesorhizobium</taxon>
    </lineage>
</organism>
<name>A0A135HR48_9HYPH</name>
<evidence type="ECO:0000313" key="2">
    <source>
        <dbReference type="Proteomes" id="UP000070107"/>
    </source>
</evidence>
<dbReference type="EMBL" id="LNTU01000037">
    <property type="protein sequence ID" value="KXF75667.1"/>
    <property type="molecule type" value="Genomic_DNA"/>
</dbReference>
<sequence>MDGWVFGVNLPETAVDVDEKHDKSGFSCDAYFDAEMQNPKTTRVPAHLVAPEPGLIFPVKAPPSQARP</sequence>
<accession>A0A135HR48</accession>
<proteinExistence type="predicted"/>